<dbReference type="EMBL" id="HE601100">
    <property type="protein sequence ID" value="CAR99222.1"/>
    <property type="molecule type" value="Genomic_DNA"/>
</dbReference>
<name>B6IH42_CAEBR</name>
<dbReference type="CTD" id="68917969"/>
<dbReference type="Proteomes" id="UP000008549">
    <property type="component" value="Unassembled WGS sequence"/>
</dbReference>
<dbReference type="KEGG" id="cbr:CBG_26491"/>
<keyword evidence="2" id="KW-1185">Reference proteome</keyword>
<proteinExistence type="predicted"/>
<protein>
    <submittedName>
        <fullName evidence="1">Protein CBG26491</fullName>
    </submittedName>
</protein>
<accession>B6IH42</accession>
<dbReference type="HOGENOM" id="CLU_3425187_0_0_1"/>
<dbReference type="InParanoid" id="B6IH42"/>
<reference evidence="1 2" key="2">
    <citation type="journal article" date="2011" name="PLoS Genet.">
        <title>Caenorhabditis briggsae recombinant inbred line genotypes reveal inter-strain incompatibility and the evolution of recombination.</title>
        <authorList>
            <person name="Ross J.A."/>
            <person name="Koboldt D.C."/>
            <person name="Staisch J.E."/>
            <person name="Chamberlin H.M."/>
            <person name="Gupta B.P."/>
            <person name="Miller R.D."/>
            <person name="Baird S.E."/>
            <person name="Haag E.S."/>
        </authorList>
    </citation>
    <scope>NUCLEOTIDE SEQUENCE [LARGE SCALE GENOMIC DNA]</scope>
    <source>
        <strain evidence="1 2">AF16</strain>
    </source>
</reference>
<dbReference type="RefSeq" id="XP_045098787.1">
    <property type="nucleotide sequence ID" value="XM_045236048.1"/>
</dbReference>
<evidence type="ECO:0000313" key="1">
    <source>
        <dbReference type="EMBL" id="CAR99222.1"/>
    </source>
</evidence>
<evidence type="ECO:0000313" key="2">
    <source>
        <dbReference type="Proteomes" id="UP000008549"/>
    </source>
</evidence>
<dbReference type="AlphaFoldDB" id="B6IH42"/>
<gene>
    <name evidence="1" type="ORF">CBG26491</name>
    <name evidence="1" type="ORF">CBG_26491</name>
</gene>
<reference evidence="1 2" key="1">
    <citation type="journal article" date="2003" name="PLoS Biol.">
        <title>The genome sequence of Caenorhabditis briggsae: a platform for comparative genomics.</title>
        <authorList>
            <person name="Stein L.D."/>
            <person name="Bao Z."/>
            <person name="Blasiar D."/>
            <person name="Blumenthal T."/>
            <person name="Brent M.R."/>
            <person name="Chen N."/>
            <person name="Chinwalla A."/>
            <person name="Clarke L."/>
            <person name="Clee C."/>
            <person name="Coghlan A."/>
            <person name="Coulson A."/>
            <person name="D'Eustachio P."/>
            <person name="Fitch D.H."/>
            <person name="Fulton L.A."/>
            <person name="Fulton R.E."/>
            <person name="Griffiths-Jones S."/>
            <person name="Harris T.W."/>
            <person name="Hillier L.W."/>
            <person name="Kamath R."/>
            <person name="Kuwabara P.E."/>
            <person name="Mardis E.R."/>
            <person name="Marra M.A."/>
            <person name="Miner T.L."/>
            <person name="Minx P."/>
            <person name="Mullikin J.C."/>
            <person name="Plumb R.W."/>
            <person name="Rogers J."/>
            <person name="Schein J.E."/>
            <person name="Sohrmann M."/>
            <person name="Spieth J."/>
            <person name="Stajich J.E."/>
            <person name="Wei C."/>
            <person name="Willey D."/>
            <person name="Wilson R.K."/>
            <person name="Durbin R."/>
            <person name="Waterston R.H."/>
        </authorList>
    </citation>
    <scope>NUCLEOTIDE SEQUENCE [LARGE SCALE GENOMIC DNA]</scope>
    <source>
        <strain evidence="1 2">AF16</strain>
    </source>
</reference>
<dbReference type="GeneID" id="68917969"/>
<organism evidence="1 2">
    <name type="scientific">Caenorhabditis briggsae</name>
    <dbReference type="NCBI Taxonomy" id="6238"/>
    <lineage>
        <taxon>Eukaryota</taxon>
        <taxon>Metazoa</taxon>
        <taxon>Ecdysozoa</taxon>
        <taxon>Nematoda</taxon>
        <taxon>Chromadorea</taxon>
        <taxon>Rhabditida</taxon>
        <taxon>Rhabditina</taxon>
        <taxon>Rhabditomorpha</taxon>
        <taxon>Rhabditoidea</taxon>
        <taxon>Rhabditidae</taxon>
        <taxon>Peloderinae</taxon>
        <taxon>Caenorhabditis</taxon>
    </lineage>
</organism>
<sequence>MCSISLVLFICIVIKKLSNSFP</sequence>